<dbReference type="Proteomes" id="UP000801428">
    <property type="component" value="Unassembled WGS sequence"/>
</dbReference>
<dbReference type="PANTHER" id="PTHR43194:SF4">
    <property type="entry name" value="AB HYDROLASE-1 DOMAIN-CONTAINING PROTEIN"/>
    <property type="match status" value="1"/>
</dbReference>
<evidence type="ECO:0008006" key="3">
    <source>
        <dbReference type="Google" id="ProtNLM"/>
    </source>
</evidence>
<comment type="caution">
    <text evidence="1">The sequence shown here is derived from an EMBL/GenBank/DDBJ whole genome shotgun (WGS) entry which is preliminary data.</text>
</comment>
<keyword evidence="2" id="KW-1185">Reference proteome</keyword>
<dbReference type="InterPro" id="IPR029058">
    <property type="entry name" value="AB_hydrolase_fold"/>
</dbReference>
<reference evidence="1" key="1">
    <citation type="submission" date="2019-04" db="EMBL/GenBank/DDBJ databases">
        <title>Sequencing of skin fungus with MAO and IRED activity.</title>
        <authorList>
            <person name="Marsaioli A.J."/>
            <person name="Bonatto J.M.C."/>
            <person name="Reis Junior O."/>
        </authorList>
    </citation>
    <scope>NUCLEOTIDE SEQUENCE</scope>
    <source>
        <strain evidence="1">30M1</strain>
    </source>
</reference>
<accession>A0A9P4W8X8</accession>
<protein>
    <recommendedName>
        <fullName evidence="3">Alpha/beta-hydrolase</fullName>
    </recommendedName>
</protein>
<dbReference type="EMBL" id="SWKU01000010">
    <property type="protein sequence ID" value="KAF3003100.1"/>
    <property type="molecule type" value="Genomic_DNA"/>
</dbReference>
<dbReference type="CDD" id="cd12809">
    <property type="entry name" value="Esterase_713_like-2"/>
    <property type="match status" value="1"/>
</dbReference>
<dbReference type="InterPro" id="IPR050228">
    <property type="entry name" value="Carboxylesterase_BioH"/>
</dbReference>
<dbReference type="OrthoDB" id="9978720at2759"/>
<dbReference type="PANTHER" id="PTHR43194">
    <property type="entry name" value="HYDROLASE ALPHA/BETA FOLD FAMILY"/>
    <property type="match status" value="1"/>
</dbReference>
<name>A0A9P4W8X8_CURKU</name>
<gene>
    <name evidence="1" type="ORF">E8E13_008077</name>
</gene>
<dbReference type="SUPFAM" id="SSF53474">
    <property type="entry name" value="alpha/beta-Hydrolases"/>
    <property type="match status" value="1"/>
</dbReference>
<evidence type="ECO:0000313" key="2">
    <source>
        <dbReference type="Proteomes" id="UP000801428"/>
    </source>
</evidence>
<organism evidence="1 2">
    <name type="scientific">Curvularia kusanoi</name>
    <name type="common">Cochliobolus kusanoi</name>
    <dbReference type="NCBI Taxonomy" id="90978"/>
    <lineage>
        <taxon>Eukaryota</taxon>
        <taxon>Fungi</taxon>
        <taxon>Dikarya</taxon>
        <taxon>Ascomycota</taxon>
        <taxon>Pezizomycotina</taxon>
        <taxon>Dothideomycetes</taxon>
        <taxon>Pleosporomycetidae</taxon>
        <taxon>Pleosporales</taxon>
        <taxon>Pleosporineae</taxon>
        <taxon>Pleosporaceae</taxon>
        <taxon>Curvularia</taxon>
    </lineage>
</organism>
<proteinExistence type="predicted"/>
<dbReference type="AlphaFoldDB" id="A0A9P4W8X8"/>
<dbReference type="Gene3D" id="3.40.50.1820">
    <property type="entry name" value="alpha/beta hydrolase"/>
    <property type="match status" value="1"/>
</dbReference>
<evidence type="ECO:0000313" key="1">
    <source>
        <dbReference type="EMBL" id="KAF3003100.1"/>
    </source>
</evidence>
<sequence length="437" mass="48485">MADIDYICRPIALDPRAKVGFKIYRLAHNDNASSVRYMQHLNKRVRLNLEETGDDEIFAHIDRDVQEDSGLQDIEETVGDPKCKSVQSHHQRDIFYIGGRSLDIGTGNLTVDQLYVEKLTPSAGVTQARPLVFFHGGAVSGTTWLNTPDGRKGFATYFLDQGYQIYLLDHTSVGRSSQMDTRDYVLWNTTTQESVQAAFTAPELAPTYPQARLHTQWPGSGRIGDPSFEAFRKGVLPFTSNFTLGELTMRSAGCELLALLGPSYLVSHSLGSTFPLLLSNDCPGNVAGNINLEHSNHPFWNYGITIDSGSSTRPWGLSNTPLDYEPAVVDASDLQQAVVGNDTLALRNCHLQVEPARRLPKISSVPYLCLTGEASVHVTYDHCVIEFLKQAGGTPDWIKLADRNITGNGHFMHLEKNNLDIARLVEGWIVRQESLRL</sequence>